<sequence>MLTLRARPHSVSQQSKLFRSVLSKRAQLRRFQYSARTLAYQQQKTSSPTRSAKTMRREFNLALASGLLLATSYMAFTRNGLLSDSFSSSDTNGNFIDKKPGSADSKSFFSTATTNSLQNSGLSEQQHKQGIYLLSPEQVSARLREFEESYNVNRELMPIGISGLCLMAMPVGTHLPN</sequence>
<comment type="caution">
    <text evidence="1">The sequence shown here is derived from an EMBL/GenBank/DDBJ whole genome shotgun (WGS) entry which is preliminary data.</text>
</comment>
<evidence type="ECO:0000313" key="1">
    <source>
        <dbReference type="EMBL" id="GME83839.1"/>
    </source>
</evidence>
<dbReference type="EMBL" id="BSXS01005022">
    <property type="protein sequence ID" value="GME83839.1"/>
    <property type="molecule type" value="Genomic_DNA"/>
</dbReference>
<accession>A0ACB5T8U5</accession>
<keyword evidence="2" id="KW-1185">Reference proteome</keyword>
<dbReference type="Proteomes" id="UP001165064">
    <property type="component" value="Unassembled WGS sequence"/>
</dbReference>
<protein>
    <submittedName>
        <fullName evidence="1">Unnamed protein product</fullName>
    </submittedName>
</protein>
<gene>
    <name evidence="1" type="ORF">Amon02_000643900</name>
</gene>
<organism evidence="1 2">
    <name type="scientific">Ambrosiozyma monospora</name>
    <name type="common">Yeast</name>
    <name type="synonym">Endomycopsis monosporus</name>
    <dbReference type="NCBI Taxonomy" id="43982"/>
    <lineage>
        <taxon>Eukaryota</taxon>
        <taxon>Fungi</taxon>
        <taxon>Dikarya</taxon>
        <taxon>Ascomycota</taxon>
        <taxon>Saccharomycotina</taxon>
        <taxon>Pichiomycetes</taxon>
        <taxon>Pichiales</taxon>
        <taxon>Pichiaceae</taxon>
        <taxon>Ambrosiozyma</taxon>
    </lineage>
</organism>
<evidence type="ECO:0000313" key="2">
    <source>
        <dbReference type="Proteomes" id="UP001165064"/>
    </source>
</evidence>
<name>A0ACB5T8U5_AMBMO</name>
<proteinExistence type="predicted"/>
<reference evidence="1" key="1">
    <citation type="submission" date="2023-04" db="EMBL/GenBank/DDBJ databases">
        <title>Ambrosiozyma monospora NBRC 10751.</title>
        <authorList>
            <person name="Ichikawa N."/>
            <person name="Sato H."/>
            <person name="Tonouchi N."/>
        </authorList>
    </citation>
    <scope>NUCLEOTIDE SEQUENCE</scope>
    <source>
        <strain evidence="1">NBRC 10751</strain>
    </source>
</reference>